<name>A0A0E9UXK6_ANGAN</name>
<accession>A0A0E9UXK6</accession>
<proteinExistence type="predicted"/>
<dbReference type="AlphaFoldDB" id="A0A0E9UXK6"/>
<reference evidence="1" key="1">
    <citation type="submission" date="2014-11" db="EMBL/GenBank/DDBJ databases">
        <authorList>
            <person name="Amaro Gonzalez C."/>
        </authorList>
    </citation>
    <scope>NUCLEOTIDE SEQUENCE</scope>
</reference>
<organism evidence="1">
    <name type="scientific">Anguilla anguilla</name>
    <name type="common">European freshwater eel</name>
    <name type="synonym">Muraena anguilla</name>
    <dbReference type="NCBI Taxonomy" id="7936"/>
    <lineage>
        <taxon>Eukaryota</taxon>
        <taxon>Metazoa</taxon>
        <taxon>Chordata</taxon>
        <taxon>Craniata</taxon>
        <taxon>Vertebrata</taxon>
        <taxon>Euteleostomi</taxon>
        <taxon>Actinopterygii</taxon>
        <taxon>Neopterygii</taxon>
        <taxon>Teleostei</taxon>
        <taxon>Anguilliformes</taxon>
        <taxon>Anguillidae</taxon>
        <taxon>Anguilla</taxon>
    </lineage>
</organism>
<protein>
    <submittedName>
        <fullName evidence="1">Uncharacterized protein</fullName>
    </submittedName>
</protein>
<reference evidence="1" key="2">
    <citation type="journal article" date="2015" name="Fish Shellfish Immunol.">
        <title>Early steps in the European eel (Anguilla anguilla)-Vibrio vulnificus interaction in the gills: Role of the RtxA13 toxin.</title>
        <authorList>
            <person name="Callol A."/>
            <person name="Pajuelo D."/>
            <person name="Ebbesson L."/>
            <person name="Teles M."/>
            <person name="MacKenzie S."/>
            <person name="Amaro C."/>
        </authorList>
    </citation>
    <scope>NUCLEOTIDE SEQUENCE</scope>
</reference>
<dbReference type="EMBL" id="GBXM01038101">
    <property type="protein sequence ID" value="JAH70476.1"/>
    <property type="molecule type" value="Transcribed_RNA"/>
</dbReference>
<sequence length="18" mass="2026">MSRIVRRSEPQDGTGCFS</sequence>
<evidence type="ECO:0000313" key="1">
    <source>
        <dbReference type="EMBL" id="JAH70476.1"/>
    </source>
</evidence>